<dbReference type="RefSeq" id="XP_033235812.1">
    <property type="nucleotide sequence ID" value="XM_033379921.1"/>
</dbReference>
<evidence type="ECO:0000313" key="4">
    <source>
        <dbReference type="RefSeq" id="XP_033235812.1"/>
    </source>
</evidence>
<dbReference type="InParanoid" id="A0A6I8VXN2"/>
<reference evidence="4" key="1">
    <citation type="submission" date="2025-08" db="UniProtKB">
        <authorList>
            <consortium name="RefSeq"/>
        </authorList>
    </citation>
    <scope>IDENTIFICATION</scope>
    <source>
        <strain evidence="4">MV-25-SWS-2005</strain>
        <tissue evidence="4">Whole body</tissue>
    </source>
</reference>
<feature type="compositionally biased region" description="Basic residues" evidence="1">
    <location>
        <begin position="296"/>
        <end position="305"/>
    </location>
</feature>
<feature type="region of interest" description="Disordered" evidence="1">
    <location>
        <begin position="350"/>
        <end position="422"/>
    </location>
</feature>
<feature type="region of interest" description="Disordered" evidence="1">
    <location>
        <begin position="106"/>
        <end position="169"/>
    </location>
</feature>
<name>A0A6I8VXN2_DROPS</name>
<feature type="compositionally biased region" description="Basic and acidic residues" evidence="1">
    <location>
        <begin position="355"/>
        <end position="364"/>
    </location>
</feature>
<feature type="region of interest" description="Disordered" evidence="1">
    <location>
        <begin position="296"/>
        <end position="324"/>
    </location>
</feature>
<evidence type="ECO:0000256" key="2">
    <source>
        <dbReference type="SAM" id="SignalP"/>
    </source>
</evidence>
<feature type="compositionally biased region" description="Polar residues" evidence="1">
    <location>
        <begin position="73"/>
        <end position="87"/>
    </location>
</feature>
<feature type="chain" id="PRO_5026019452" evidence="2">
    <location>
        <begin position="20"/>
        <end position="435"/>
    </location>
</feature>
<feature type="compositionally biased region" description="Low complexity" evidence="1">
    <location>
        <begin position="134"/>
        <end position="144"/>
    </location>
</feature>
<accession>A0A6I8VXN2</accession>
<dbReference type="Proteomes" id="UP000001819">
    <property type="component" value="Chromosome 4"/>
</dbReference>
<evidence type="ECO:0000256" key="1">
    <source>
        <dbReference type="SAM" id="MobiDB-lite"/>
    </source>
</evidence>
<keyword evidence="3" id="KW-1185">Reference proteome</keyword>
<protein>
    <submittedName>
        <fullName evidence="4">Uncharacterized protein isoform X2</fullName>
    </submittedName>
</protein>
<gene>
    <name evidence="4" type="primary">LOC6903276</name>
</gene>
<organism evidence="3 4">
    <name type="scientific">Drosophila pseudoobscura pseudoobscura</name>
    <name type="common">Fruit fly</name>
    <dbReference type="NCBI Taxonomy" id="46245"/>
    <lineage>
        <taxon>Eukaryota</taxon>
        <taxon>Metazoa</taxon>
        <taxon>Ecdysozoa</taxon>
        <taxon>Arthropoda</taxon>
        <taxon>Hexapoda</taxon>
        <taxon>Insecta</taxon>
        <taxon>Pterygota</taxon>
        <taxon>Neoptera</taxon>
        <taxon>Endopterygota</taxon>
        <taxon>Diptera</taxon>
        <taxon>Brachycera</taxon>
        <taxon>Muscomorpha</taxon>
        <taxon>Ephydroidea</taxon>
        <taxon>Drosophilidae</taxon>
        <taxon>Drosophila</taxon>
        <taxon>Sophophora</taxon>
    </lineage>
</organism>
<feature type="signal peptide" evidence="2">
    <location>
        <begin position="1"/>
        <end position="19"/>
    </location>
</feature>
<keyword evidence="2" id="KW-0732">Signal</keyword>
<dbReference type="AlphaFoldDB" id="A0A6I8VXN2"/>
<sequence>MILMRICLLYLIFPLLLHAYPMAQHADPHNYPDLTDGLTDGDVQAALEDLSLEDLTSLDHLLDEHSHHDEDPNSGSDSDASQGNQFSEAKGTDEQVFEDLLASEDHFDDGCKDEDEEKKPNNLCTERPPVPKFTRSTTKTAATTCEPPDTTSGLPYKKTSSKKTPDYDNMGAPFGMSKCLKTKQMKCKPKPTIKSDEECEADDFECLRRFRERDSAKVFKQSPLDYDEENSDDSSVYVPANELARIGQLDEETLIHSLDREPMEDRVKQSGWKPLADEQEERAKLERTETYERHHLSRMAHRERKYAKAQEQKQIPYDPMDERPQLSAADSFLASNERDPMRFLAQMEDGNIDSQNDHREDRSQNENLTLEKLTEEQGQDPNEYLDFRRMKRENKQTDDAPDLMDSFPRDQDGQSNDDLEALQESVSAHLRVKRC</sequence>
<feature type="compositionally biased region" description="Basic and acidic residues" evidence="1">
    <location>
        <begin position="385"/>
        <end position="398"/>
    </location>
</feature>
<evidence type="ECO:0000313" key="3">
    <source>
        <dbReference type="Proteomes" id="UP000001819"/>
    </source>
</evidence>
<proteinExistence type="predicted"/>
<feature type="region of interest" description="Disordered" evidence="1">
    <location>
        <begin position="64"/>
        <end position="91"/>
    </location>
</feature>